<keyword evidence="1" id="KW-0677">Repeat</keyword>
<evidence type="ECO:0000256" key="2">
    <source>
        <dbReference type="PROSITE-ProRule" id="PRU00708"/>
    </source>
</evidence>
<dbReference type="PANTHER" id="PTHR47926:SF533">
    <property type="entry name" value="DYW DOMAIN-CONTAINING PROTEIN"/>
    <property type="match status" value="1"/>
</dbReference>
<dbReference type="Pfam" id="PF13041">
    <property type="entry name" value="PPR_2"/>
    <property type="match status" value="3"/>
</dbReference>
<evidence type="ECO:0000256" key="1">
    <source>
        <dbReference type="ARBA" id="ARBA00022737"/>
    </source>
</evidence>
<sequence length="409" mass="45102">MLCCINDRKKLLLSVCARKARALFCSLSSNGSVHAEVSSSLAPFLRWCAREKALIVGRQAHHGLLKSGLEKDIFLGNLLLHMYCSCGALHEGSALFSRMEQRNEFSWRIIIVALIQYGHVNQALQIFEEMLFKGAVPDRLTFIAVITGCCPLGRTCLERGNVLHYLVIIFNLNADAIIGNSLITMYGRNDSLADARCTFDVMPSRDVVSWNATITAYASNAHFEEAVDLFRQMDLQPNNLTFLAVLSAAANPSILEFGMYVHSLVLASKYKSDVSVNNALINMYGRCASLKGAEDTFDEMEERNDISWTTMLAVYVEHGDDTQGFQLYEQMLQECVLPNSVTFVTYLNLCVKKEALAPGKRTHGCIASVSQGKGQANLKGGQQVQACLSSNRIPLDGSFGTALVRLSTD</sequence>
<dbReference type="PANTHER" id="PTHR47926">
    <property type="entry name" value="PENTATRICOPEPTIDE REPEAT-CONTAINING PROTEIN"/>
    <property type="match status" value="1"/>
</dbReference>
<feature type="repeat" description="PPR" evidence="2">
    <location>
        <begin position="206"/>
        <end position="236"/>
    </location>
</feature>
<dbReference type="NCBIfam" id="TIGR00756">
    <property type="entry name" value="PPR"/>
    <property type="match status" value="3"/>
</dbReference>
<dbReference type="Gene3D" id="1.25.40.10">
    <property type="entry name" value="Tetratricopeptide repeat domain"/>
    <property type="match status" value="3"/>
</dbReference>
<dbReference type="GO" id="GO:0003723">
    <property type="term" value="F:RNA binding"/>
    <property type="evidence" value="ECO:0007669"/>
    <property type="project" value="InterPro"/>
</dbReference>
<dbReference type="GO" id="GO:0009451">
    <property type="term" value="P:RNA modification"/>
    <property type="evidence" value="ECO:0007669"/>
    <property type="project" value="InterPro"/>
</dbReference>
<dbReference type="OrthoDB" id="185373at2759"/>
<evidence type="ECO:0000313" key="3">
    <source>
        <dbReference type="EMBL" id="KAI5076654.1"/>
    </source>
</evidence>
<gene>
    <name evidence="3" type="ORF">GOP47_0008719</name>
</gene>
<reference evidence="3" key="1">
    <citation type="submission" date="2021-01" db="EMBL/GenBank/DDBJ databases">
        <title>Adiantum capillus-veneris genome.</title>
        <authorList>
            <person name="Fang Y."/>
            <person name="Liao Q."/>
        </authorList>
    </citation>
    <scope>NUCLEOTIDE SEQUENCE</scope>
    <source>
        <strain evidence="3">H3</strain>
        <tissue evidence="3">Leaf</tissue>
    </source>
</reference>
<proteinExistence type="predicted"/>
<comment type="caution">
    <text evidence="3">The sequence shown here is derived from an EMBL/GenBank/DDBJ whole genome shotgun (WGS) entry which is preliminary data.</text>
</comment>
<dbReference type="InterPro" id="IPR046960">
    <property type="entry name" value="PPR_At4g14850-like_plant"/>
</dbReference>
<evidence type="ECO:0008006" key="5">
    <source>
        <dbReference type="Google" id="ProtNLM"/>
    </source>
</evidence>
<feature type="repeat" description="PPR" evidence="2">
    <location>
        <begin position="103"/>
        <end position="137"/>
    </location>
</feature>
<feature type="repeat" description="PPR" evidence="2">
    <location>
        <begin position="304"/>
        <end position="338"/>
    </location>
</feature>
<accession>A0A9D4UZ45</accession>
<dbReference type="InterPro" id="IPR002885">
    <property type="entry name" value="PPR_rpt"/>
</dbReference>
<dbReference type="InterPro" id="IPR011990">
    <property type="entry name" value="TPR-like_helical_dom_sf"/>
</dbReference>
<evidence type="ECO:0000313" key="4">
    <source>
        <dbReference type="Proteomes" id="UP000886520"/>
    </source>
</evidence>
<protein>
    <recommendedName>
        <fullName evidence="5">Pentatricopeptide repeat-containing protein</fullName>
    </recommendedName>
</protein>
<organism evidence="3 4">
    <name type="scientific">Adiantum capillus-veneris</name>
    <name type="common">Maidenhair fern</name>
    <dbReference type="NCBI Taxonomy" id="13818"/>
    <lineage>
        <taxon>Eukaryota</taxon>
        <taxon>Viridiplantae</taxon>
        <taxon>Streptophyta</taxon>
        <taxon>Embryophyta</taxon>
        <taxon>Tracheophyta</taxon>
        <taxon>Polypodiopsida</taxon>
        <taxon>Polypodiidae</taxon>
        <taxon>Polypodiales</taxon>
        <taxon>Pteridineae</taxon>
        <taxon>Pteridaceae</taxon>
        <taxon>Vittarioideae</taxon>
        <taxon>Adiantum</taxon>
    </lineage>
</organism>
<name>A0A9D4UZ45_ADICA</name>
<dbReference type="PROSITE" id="PS51375">
    <property type="entry name" value="PPR"/>
    <property type="match status" value="3"/>
</dbReference>
<dbReference type="Proteomes" id="UP000886520">
    <property type="component" value="Chromosome 8"/>
</dbReference>
<dbReference type="EMBL" id="JABFUD020000008">
    <property type="protein sequence ID" value="KAI5076654.1"/>
    <property type="molecule type" value="Genomic_DNA"/>
</dbReference>
<keyword evidence="4" id="KW-1185">Reference proteome</keyword>
<dbReference type="AlphaFoldDB" id="A0A9D4UZ45"/>
<dbReference type="FunFam" id="1.25.40.10:FF:000381">
    <property type="entry name" value="Pentatricopeptide repeat-containing protein"/>
    <property type="match status" value="1"/>
</dbReference>